<keyword evidence="4" id="KW-0560">Oxidoreductase</keyword>
<dbReference type="RefSeq" id="XP_060278155.1">
    <property type="nucleotide sequence ID" value="XM_060432190.1"/>
</dbReference>
<dbReference type="GO" id="GO:0071949">
    <property type="term" value="F:FAD binding"/>
    <property type="evidence" value="ECO:0007669"/>
    <property type="project" value="InterPro"/>
</dbReference>
<evidence type="ECO:0000313" key="7">
    <source>
        <dbReference type="Proteomes" id="UP001244011"/>
    </source>
</evidence>
<accession>A0AAJ0BPZ0</accession>
<comment type="cofactor">
    <cofactor evidence="1">
        <name>FAD</name>
        <dbReference type="ChEBI" id="CHEBI:57692"/>
    </cofactor>
</comment>
<dbReference type="InterPro" id="IPR036188">
    <property type="entry name" value="FAD/NAD-bd_sf"/>
</dbReference>
<dbReference type="GeneID" id="85315377"/>
<dbReference type="PANTHER" id="PTHR43004">
    <property type="entry name" value="TRK SYSTEM POTASSIUM UPTAKE PROTEIN"/>
    <property type="match status" value="1"/>
</dbReference>
<gene>
    <name evidence="6" type="ORF">QBC33DRAFT_603609</name>
</gene>
<dbReference type="InterPro" id="IPR050641">
    <property type="entry name" value="RIFMO-like"/>
</dbReference>
<evidence type="ECO:0000256" key="1">
    <source>
        <dbReference type="ARBA" id="ARBA00001974"/>
    </source>
</evidence>
<reference evidence="6" key="1">
    <citation type="submission" date="2023-06" db="EMBL/GenBank/DDBJ databases">
        <title>Genome-scale phylogeny and comparative genomics of the fungal order Sordariales.</title>
        <authorList>
            <consortium name="Lawrence Berkeley National Laboratory"/>
            <person name="Hensen N."/>
            <person name="Bonometti L."/>
            <person name="Westerberg I."/>
            <person name="Brannstrom I.O."/>
            <person name="Guillou S."/>
            <person name="Cros-Aarteil S."/>
            <person name="Calhoun S."/>
            <person name="Haridas S."/>
            <person name="Kuo A."/>
            <person name="Mondo S."/>
            <person name="Pangilinan J."/>
            <person name="Riley R."/>
            <person name="Labutti K."/>
            <person name="Andreopoulos B."/>
            <person name="Lipzen A."/>
            <person name="Chen C."/>
            <person name="Yanf M."/>
            <person name="Daum C."/>
            <person name="Ng V."/>
            <person name="Clum A."/>
            <person name="Steindorff A."/>
            <person name="Ohm R."/>
            <person name="Martin F."/>
            <person name="Silar P."/>
            <person name="Natvig D."/>
            <person name="Lalanne C."/>
            <person name="Gautier V."/>
            <person name="Ament-Velasquez S.L."/>
            <person name="Kruys A."/>
            <person name="Hutchinson M.I."/>
            <person name="Powell A.J."/>
            <person name="Barry K."/>
            <person name="Miller A.N."/>
            <person name="Grigoriev I.V."/>
            <person name="Debuchy R."/>
            <person name="Gladieux P."/>
            <person name="Thoren M.H."/>
            <person name="Johannesson H."/>
        </authorList>
    </citation>
    <scope>NUCLEOTIDE SEQUENCE</scope>
    <source>
        <strain evidence="6">8032-3</strain>
    </source>
</reference>
<dbReference type="Pfam" id="PF21274">
    <property type="entry name" value="Rng_hyd_C"/>
    <property type="match status" value="1"/>
</dbReference>
<dbReference type="AlphaFoldDB" id="A0AAJ0BPZ0"/>
<dbReference type="PRINTS" id="PR00420">
    <property type="entry name" value="RNGMNOXGNASE"/>
</dbReference>
<dbReference type="Gene3D" id="3.40.30.120">
    <property type="match status" value="1"/>
</dbReference>
<keyword evidence="2" id="KW-0285">Flavoprotein</keyword>
<evidence type="ECO:0000256" key="3">
    <source>
        <dbReference type="ARBA" id="ARBA00022827"/>
    </source>
</evidence>
<keyword evidence="7" id="KW-1185">Reference proteome</keyword>
<name>A0AAJ0BPZ0_9PEZI</name>
<evidence type="ECO:0000256" key="2">
    <source>
        <dbReference type="ARBA" id="ARBA00022630"/>
    </source>
</evidence>
<keyword evidence="3" id="KW-0274">FAD</keyword>
<evidence type="ECO:0000313" key="6">
    <source>
        <dbReference type="EMBL" id="KAK1761942.1"/>
    </source>
</evidence>
<feature type="domain" description="FAD-binding" evidence="5">
    <location>
        <begin position="9"/>
        <end position="381"/>
    </location>
</feature>
<sequence>MSEQAAPIDVPVVILGGGGCGLSLSCFLSDYGIEHYLFEKHPGTALLPRAHYINQRSMEIFRQHGIAERIKAVGCPIRNMSQIDWRTSLAGDGPYDGRVIGSVPSFGGSVGTRDFESYREHGAELSCNLPLVRAEPILRQIAEERNPGRIQFGHRVLDFTEEKDGVLVKVEGPDAKIQVYRAKYLAGADGGKFAGDRIGARMEGPTNLVEFLSVYFKADLSEYCDDRTLISHFINPEGEKMERFDCGVLVKMGPTWDRRSEEWLLHFGVPVDEHLPLEADELAARGRQLLKIPDLKMDVIKVSRWVLERTLASKYQEGRVFLAGDAVHKRPPTTGLGLNTAIDDSLNLAWKLAFVLRGKSEPSILDTYGIERRPVGGRNCDWGLFTFSNYPVLQAAVGFIPGQREYNQQRVARMFEDSPYGETARYHLQRVLETQDVEFCAHNIELGFSYDSPAVVPDGSVKPKEDPGGRVYVPTTRPGHRLPHAWIEQDHKVVSTHDLIGDGRNHDLLLITDEAGDDWSRAAAGISASSRIRIGVAAIKAHRHCRDPGLYVDCDDRWARVREFGDGGAIVVRPDNFVLWRSMGPSRRGGEELAEELEKVFKLNLRNGPVNTALAAIN</sequence>
<dbReference type="Gene3D" id="3.30.9.10">
    <property type="entry name" value="D-Amino Acid Oxidase, subunit A, domain 2"/>
    <property type="match status" value="1"/>
</dbReference>
<protein>
    <submittedName>
        <fullName evidence="6">FAD binding domain protein</fullName>
    </submittedName>
</protein>
<evidence type="ECO:0000256" key="4">
    <source>
        <dbReference type="ARBA" id="ARBA00023002"/>
    </source>
</evidence>
<dbReference type="Pfam" id="PF01494">
    <property type="entry name" value="FAD_binding_3"/>
    <property type="match status" value="1"/>
</dbReference>
<organism evidence="6 7">
    <name type="scientific">Phialemonium atrogriseum</name>
    <dbReference type="NCBI Taxonomy" id="1093897"/>
    <lineage>
        <taxon>Eukaryota</taxon>
        <taxon>Fungi</taxon>
        <taxon>Dikarya</taxon>
        <taxon>Ascomycota</taxon>
        <taxon>Pezizomycotina</taxon>
        <taxon>Sordariomycetes</taxon>
        <taxon>Sordariomycetidae</taxon>
        <taxon>Cephalothecales</taxon>
        <taxon>Cephalothecaceae</taxon>
        <taxon>Phialemonium</taxon>
    </lineage>
</organism>
<dbReference type="EMBL" id="MU839046">
    <property type="protein sequence ID" value="KAK1761942.1"/>
    <property type="molecule type" value="Genomic_DNA"/>
</dbReference>
<dbReference type="Proteomes" id="UP001244011">
    <property type="component" value="Unassembled WGS sequence"/>
</dbReference>
<dbReference type="GO" id="GO:0016709">
    <property type="term" value="F:oxidoreductase activity, acting on paired donors, with incorporation or reduction of molecular oxygen, NAD(P)H as one donor, and incorporation of one atom of oxygen"/>
    <property type="evidence" value="ECO:0007669"/>
    <property type="project" value="UniProtKB-ARBA"/>
</dbReference>
<proteinExistence type="predicted"/>
<evidence type="ECO:0000259" key="5">
    <source>
        <dbReference type="Pfam" id="PF01494"/>
    </source>
</evidence>
<dbReference type="SUPFAM" id="SSF51905">
    <property type="entry name" value="FAD/NAD(P)-binding domain"/>
    <property type="match status" value="1"/>
</dbReference>
<comment type="caution">
    <text evidence="6">The sequence shown here is derived from an EMBL/GenBank/DDBJ whole genome shotgun (WGS) entry which is preliminary data.</text>
</comment>
<dbReference type="Gene3D" id="3.50.50.60">
    <property type="entry name" value="FAD/NAD(P)-binding domain"/>
    <property type="match status" value="1"/>
</dbReference>
<dbReference type="InterPro" id="IPR002938">
    <property type="entry name" value="FAD-bd"/>
</dbReference>
<dbReference type="PANTHER" id="PTHR43004:SF19">
    <property type="entry name" value="BINDING MONOOXYGENASE, PUTATIVE (JCVI)-RELATED"/>
    <property type="match status" value="1"/>
</dbReference>